<dbReference type="SMART" id="SM01340">
    <property type="entry name" value="DNA_mis_repair"/>
    <property type="match status" value="1"/>
</dbReference>
<evidence type="ECO:0000256" key="6">
    <source>
        <dbReference type="SAM" id="MobiDB-lite"/>
    </source>
</evidence>
<accession>A0ABW5M7Q6</accession>
<dbReference type="SUPFAM" id="SSF55874">
    <property type="entry name" value="ATPase domain of HSP90 chaperone/DNA topoisomerase II/histidine kinase"/>
    <property type="match status" value="1"/>
</dbReference>
<keyword evidence="4 5" id="KW-0234">DNA repair</keyword>
<dbReference type="NCBIfam" id="TIGR00585">
    <property type="entry name" value="mutl"/>
    <property type="match status" value="1"/>
</dbReference>
<dbReference type="InterPro" id="IPR036890">
    <property type="entry name" value="HATPase_C_sf"/>
</dbReference>
<feature type="region of interest" description="Disordered" evidence="6">
    <location>
        <begin position="350"/>
        <end position="422"/>
    </location>
</feature>
<dbReference type="PANTHER" id="PTHR10073">
    <property type="entry name" value="DNA MISMATCH REPAIR PROTEIN MLH, PMS, MUTL"/>
    <property type="match status" value="1"/>
</dbReference>
<dbReference type="RefSeq" id="WP_381524880.1">
    <property type="nucleotide sequence ID" value="NZ_JBHULN010000010.1"/>
</dbReference>
<dbReference type="PANTHER" id="PTHR10073:SF12">
    <property type="entry name" value="DNA MISMATCH REPAIR PROTEIN MLH1"/>
    <property type="match status" value="1"/>
</dbReference>
<dbReference type="SMART" id="SM00853">
    <property type="entry name" value="MutL_C"/>
    <property type="match status" value="1"/>
</dbReference>
<dbReference type="EMBL" id="JBHULN010000010">
    <property type="protein sequence ID" value="MFD2572411.1"/>
    <property type="molecule type" value="Genomic_DNA"/>
</dbReference>
<dbReference type="SUPFAM" id="SSF118116">
    <property type="entry name" value="DNA mismatch repair protein MutL"/>
    <property type="match status" value="1"/>
</dbReference>
<dbReference type="CDD" id="cd00782">
    <property type="entry name" value="MutL_Trans"/>
    <property type="match status" value="1"/>
</dbReference>
<evidence type="ECO:0000313" key="9">
    <source>
        <dbReference type="EMBL" id="MFD2572411.1"/>
    </source>
</evidence>
<feature type="region of interest" description="Disordered" evidence="6">
    <location>
        <begin position="435"/>
        <end position="471"/>
    </location>
</feature>
<dbReference type="InterPro" id="IPR020667">
    <property type="entry name" value="DNA_mismatch_repair_MutL"/>
</dbReference>
<feature type="domain" description="DNA mismatch repair protein S5" evidence="8">
    <location>
        <begin position="209"/>
        <end position="327"/>
    </location>
</feature>
<dbReference type="CDD" id="cd16926">
    <property type="entry name" value="HATPase_MutL-MLH-PMS-like"/>
    <property type="match status" value="1"/>
</dbReference>
<evidence type="ECO:0000256" key="5">
    <source>
        <dbReference type="HAMAP-Rule" id="MF_00149"/>
    </source>
</evidence>
<evidence type="ECO:0000256" key="3">
    <source>
        <dbReference type="ARBA" id="ARBA00022763"/>
    </source>
</evidence>
<comment type="similarity">
    <text evidence="1 5">Belongs to the DNA mismatch repair MutL/HexB family.</text>
</comment>
<gene>
    <name evidence="5 9" type="primary">mutL</name>
    <name evidence="9" type="ORF">ACFSUS_17360</name>
</gene>
<keyword evidence="3 5" id="KW-0227">DNA damage</keyword>
<evidence type="ECO:0000256" key="1">
    <source>
        <dbReference type="ARBA" id="ARBA00006082"/>
    </source>
</evidence>
<feature type="domain" description="MutL C-terminal dimerisation" evidence="7">
    <location>
        <begin position="494"/>
        <end position="635"/>
    </location>
</feature>
<dbReference type="HAMAP" id="MF_00149">
    <property type="entry name" value="DNA_mis_repair"/>
    <property type="match status" value="1"/>
</dbReference>
<comment type="function">
    <text evidence="5">This protein is involved in the repair of mismatches in DNA. It is required for dam-dependent methyl-directed DNA mismatch repair. May act as a 'molecular matchmaker', a protein that promotes the formation of a stable complex between two or more DNA-binding proteins in an ATP-dependent manner without itself being part of a final effector complex.</text>
</comment>
<dbReference type="Gene3D" id="3.30.1540.20">
    <property type="entry name" value="MutL, C-terminal domain, dimerisation subdomain"/>
    <property type="match status" value="1"/>
</dbReference>
<dbReference type="InterPro" id="IPR042121">
    <property type="entry name" value="MutL_C_regsub"/>
</dbReference>
<feature type="compositionally biased region" description="Basic and acidic residues" evidence="6">
    <location>
        <begin position="454"/>
        <end position="465"/>
    </location>
</feature>
<feature type="compositionally biased region" description="Polar residues" evidence="6">
    <location>
        <begin position="367"/>
        <end position="384"/>
    </location>
</feature>
<keyword evidence="9" id="KW-0540">Nuclease</keyword>
<dbReference type="PROSITE" id="PS00058">
    <property type="entry name" value="DNA_MISMATCH_REPAIR_1"/>
    <property type="match status" value="1"/>
</dbReference>
<dbReference type="SUPFAM" id="SSF54211">
    <property type="entry name" value="Ribosomal protein S5 domain 2-like"/>
    <property type="match status" value="1"/>
</dbReference>
<keyword evidence="9" id="KW-0255">Endonuclease</keyword>
<evidence type="ECO:0000256" key="4">
    <source>
        <dbReference type="ARBA" id="ARBA00023204"/>
    </source>
</evidence>
<dbReference type="GO" id="GO:0004519">
    <property type="term" value="F:endonuclease activity"/>
    <property type="evidence" value="ECO:0007669"/>
    <property type="project" value="UniProtKB-KW"/>
</dbReference>
<dbReference type="Proteomes" id="UP001597469">
    <property type="component" value="Unassembled WGS sequence"/>
</dbReference>
<dbReference type="InterPro" id="IPR013507">
    <property type="entry name" value="DNA_mismatch_S5_2-like"/>
</dbReference>
<proteinExistence type="inferred from homology"/>
<dbReference type="InterPro" id="IPR002099">
    <property type="entry name" value="MutL/Mlh/PMS"/>
</dbReference>
<organism evidence="9 10">
    <name type="scientific">Spirosoma soli</name>
    <dbReference type="NCBI Taxonomy" id="1770529"/>
    <lineage>
        <taxon>Bacteria</taxon>
        <taxon>Pseudomonadati</taxon>
        <taxon>Bacteroidota</taxon>
        <taxon>Cytophagia</taxon>
        <taxon>Cytophagales</taxon>
        <taxon>Cytophagaceae</taxon>
        <taxon>Spirosoma</taxon>
    </lineage>
</organism>
<evidence type="ECO:0000259" key="8">
    <source>
        <dbReference type="SMART" id="SM01340"/>
    </source>
</evidence>
<dbReference type="Gene3D" id="3.30.230.10">
    <property type="match status" value="1"/>
</dbReference>
<dbReference type="InterPro" id="IPR037198">
    <property type="entry name" value="MutL_C_sf"/>
</dbReference>
<dbReference type="InterPro" id="IPR038973">
    <property type="entry name" value="MutL/Mlh/Pms-like"/>
</dbReference>
<sequence length="676" mass="75127">MLNVIQLLPDSIANQIAAGEVVQRPASVVKELLENSVDAKAKSVQVIIREAGRNLIQIVDDGVGMTETDARMSFERHATSKIRSSDDLFRIRTMGFRGEALASIAAVAQIEMRTRRAEDELGTLIRIEGSDIKAQESISCLPGTNLLIKNLFFNVPARRNFLKSNSVEMRHIIDEFQRIALANPEVGFSLFHNDQEIYNLPAGKLSRRIIDMFGKSYREQLNFCEEQTPYVTVRGYIGKPESAKKARNEQFFFVNNRYVKHNYLHHAVVGAYEGTLPEGSHPFYVLFIDIDPSHIDINIHPTKTEIKFDDERSVYAIMMAAVRKAVGVYNLAPSLDFESDVNFLSGGRSGGVVKPASTEAKSDTPKPITTSWSVSTPSEDNGTNSTSKAVSERSSSRNSSLDKAAGSSFDMPGRPNPRPSVNNWQALYEGVVGVENPDRSTVEPGDWLGPAKQEPSEKESNESEHVTLGSRANQLQVIETRQEETLPAVDDENIVQLQNRYLLAPVKSGMLLIDQRRAYERILYDQFHAALTKRTGSSQQLLFPKTVTLTPVDFQLALELREDLINLGFEFDELGQNTFVIRGVPALTTGENEEELFANLLAQLRADTGRLKLDRAESLARSLARRSAAKHVTRLGPAECKALVNQLFASDNPSYTPNGEPVTVMLTLDKIAGLFR</sequence>
<comment type="caution">
    <text evidence="9">The sequence shown here is derived from an EMBL/GenBank/DDBJ whole genome shotgun (WGS) entry which is preliminary data.</text>
</comment>
<dbReference type="InterPro" id="IPR042120">
    <property type="entry name" value="MutL_C_dimsub"/>
</dbReference>
<dbReference type="InterPro" id="IPR014721">
    <property type="entry name" value="Ribsml_uS5_D2-typ_fold_subgr"/>
</dbReference>
<dbReference type="Gene3D" id="3.30.1370.100">
    <property type="entry name" value="MutL, C-terminal domain, regulatory subdomain"/>
    <property type="match status" value="1"/>
</dbReference>
<keyword evidence="10" id="KW-1185">Reference proteome</keyword>
<evidence type="ECO:0000313" key="10">
    <source>
        <dbReference type="Proteomes" id="UP001597469"/>
    </source>
</evidence>
<dbReference type="Pfam" id="PF01119">
    <property type="entry name" value="DNA_mis_repair"/>
    <property type="match status" value="1"/>
</dbReference>
<dbReference type="InterPro" id="IPR020568">
    <property type="entry name" value="Ribosomal_Su5_D2-typ_SF"/>
</dbReference>
<reference evidence="10" key="1">
    <citation type="journal article" date="2019" name="Int. J. Syst. Evol. Microbiol.">
        <title>The Global Catalogue of Microorganisms (GCM) 10K type strain sequencing project: providing services to taxonomists for standard genome sequencing and annotation.</title>
        <authorList>
            <consortium name="The Broad Institute Genomics Platform"/>
            <consortium name="The Broad Institute Genome Sequencing Center for Infectious Disease"/>
            <person name="Wu L."/>
            <person name="Ma J."/>
        </authorList>
    </citation>
    <scope>NUCLEOTIDE SEQUENCE [LARGE SCALE GENOMIC DNA]</scope>
    <source>
        <strain evidence="10">KCTC 42805</strain>
    </source>
</reference>
<dbReference type="Pfam" id="PF08676">
    <property type="entry name" value="MutL_C"/>
    <property type="match status" value="1"/>
</dbReference>
<protein>
    <recommendedName>
        <fullName evidence="2 5">DNA mismatch repair protein MutL</fullName>
    </recommendedName>
</protein>
<dbReference type="Gene3D" id="3.30.565.10">
    <property type="entry name" value="Histidine kinase-like ATPase, C-terminal domain"/>
    <property type="match status" value="1"/>
</dbReference>
<name>A0ABW5M7Q6_9BACT</name>
<keyword evidence="9" id="KW-0378">Hydrolase</keyword>
<dbReference type="InterPro" id="IPR014762">
    <property type="entry name" value="DNA_mismatch_repair_CS"/>
</dbReference>
<evidence type="ECO:0000259" key="7">
    <source>
        <dbReference type="SMART" id="SM00853"/>
    </source>
</evidence>
<dbReference type="Pfam" id="PF13589">
    <property type="entry name" value="HATPase_c_3"/>
    <property type="match status" value="1"/>
</dbReference>
<dbReference type="InterPro" id="IPR014790">
    <property type="entry name" value="MutL_C"/>
</dbReference>
<evidence type="ECO:0000256" key="2">
    <source>
        <dbReference type="ARBA" id="ARBA00021975"/>
    </source>
</evidence>